<evidence type="ECO:0000313" key="2">
    <source>
        <dbReference type="Proteomes" id="UP000019763"/>
    </source>
</evidence>
<dbReference type="RefSeq" id="XP_011130918.1">
    <property type="nucleotide sequence ID" value="XM_011132616.1"/>
</dbReference>
<keyword evidence="2" id="KW-1185">Reference proteome</keyword>
<dbReference type="SUPFAM" id="SSF48371">
    <property type="entry name" value="ARM repeat"/>
    <property type="match status" value="1"/>
</dbReference>
<sequence length="559" mass="61914">MSVTIESQLREYSALCDNWERSSLHHLINASTQQLLRNIESPKEYTLVNLYALWYHLERGTLRADAQFHEKLKIVLMNIINNTSNVEVEHACRQFFACVCGARRDDLSLLITNTLLKKITAIQNGPGKESLVGVLSCLANLPIETIHESCKEAVLCVGRSCSATKVLRRVLISLLQAVKLGVLAIEPVIPMLTKGLESDDEDTIRVTLEVMIKLANHRPMASVTVQPATVQPATVQAADTAQSTARSCLLVFAPRIYNLLADGKAGVGVQYHAIKLLELLAGSDMRVGLKCEKLFFRMLDSPSSIRLLAVANALADMQPFTVQCFQEVLKLSGKLLMTHDANIHTSALMILAKIIYNANNLNAAPLDQALVVNNSCDLLRQYVPISKRNIPLVHTFLLVLEQCCTTSHSAIAARHQGNDVEGGNDIRDNGIAVDPQYFNALLTESGAIRKISRTCFLKTKNIALKRMLLDSLRKQIQQDTVIGSELVEDLIQAGDEELMRQFLAESTLPNIHSLNRVISSGILGTHHSLQSPGNMENMQRPKCHQNRILDFPDISFFSL</sequence>
<protein>
    <submittedName>
        <fullName evidence="1">Uncharacterized protein</fullName>
    </submittedName>
</protein>
<name>A0A023B5D5_GRENI</name>
<evidence type="ECO:0000313" key="1">
    <source>
        <dbReference type="EMBL" id="EZG59052.1"/>
    </source>
</evidence>
<dbReference type="InterPro" id="IPR011989">
    <property type="entry name" value="ARM-like"/>
</dbReference>
<dbReference type="Gene3D" id="1.25.10.10">
    <property type="entry name" value="Leucine-rich Repeat Variant"/>
    <property type="match status" value="1"/>
</dbReference>
<dbReference type="Proteomes" id="UP000019763">
    <property type="component" value="Unassembled WGS sequence"/>
</dbReference>
<dbReference type="EMBL" id="AFNH02000697">
    <property type="protein sequence ID" value="EZG59052.1"/>
    <property type="molecule type" value="Genomic_DNA"/>
</dbReference>
<dbReference type="InterPro" id="IPR016024">
    <property type="entry name" value="ARM-type_fold"/>
</dbReference>
<gene>
    <name evidence="1" type="ORF">GNI_093210</name>
</gene>
<accession>A0A023B5D5</accession>
<proteinExistence type="predicted"/>
<dbReference type="GeneID" id="22913333"/>
<dbReference type="AlphaFoldDB" id="A0A023B5D5"/>
<reference evidence="1" key="1">
    <citation type="submission" date="2013-12" db="EMBL/GenBank/DDBJ databases">
        <authorList>
            <person name="Omoto C.K."/>
            <person name="Sibley D."/>
            <person name="Venepally P."/>
            <person name="Hadjithomas M."/>
            <person name="Karamycheva S."/>
            <person name="Brunk B."/>
            <person name="Roos D."/>
            <person name="Caler E."/>
            <person name="Lorenzi H."/>
        </authorList>
    </citation>
    <scope>NUCLEOTIDE SEQUENCE</scope>
</reference>
<organism evidence="1 2">
    <name type="scientific">Gregarina niphandrodes</name>
    <name type="common">Septate eugregarine</name>
    <dbReference type="NCBI Taxonomy" id="110365"/>
    <lineage>
        <taxon>Eukaryota</taxon>
        <taxon>Sar</taxon>
        <taxon>Alveolata</taxon>
        <taxon>Apicomplexa</taxon>
        <taxon>Conoidasida</taxon>
        <taxon>Gregarinasina</taxon>
        <taxon>Eugregarinorida</taxon>
        <taxon>Gregarinidae</taxon>
        <taxon>Gregarina</taxon>
    </lineage>
</organism>
<dbReference type="VEuPathDB" id="CryptoDB:GNI_093210"/>
<comment type="caution">
    <text evidence="1">The sequence shown here is derived from an EMBL/GenBank/DDBJ whole genome shotgun (WGS) entry which is preliminary data.</text>
</comment>